<name>A0A2U7UF74_9VIRU</name>
<proteinExistence type="predicted"/>
<gene>
    <name evidence="2" type="ORF">pmac_cds_364</name>
</gene>
<feature type="compositionally biased region" description="Polar residues" evidence="1">
    <location>
        <begin position="89"/>
        <end position="108"/>
    </location>
</feature>
<dbReference type="Proteomes" id="UP000249758">
    <property type="component" value="Segment"/>
</dbReference>
<dbReference type="GeneID" id="36841507"/>
<evidence type="ECO:0000256" key="1">
    <source>
        <dbReference type="SAM" id="MobiDB-lite"/>
    </source>
</evidence>
<evidence type="ECO:0000313" key="2">
    <source>
        <dbReference type="EMBL" id="AVK77052.1"/>
    </source>
</evidence>
<organism evidence="2">
    <name type="scientific">Pandoravirus macleodensis</name>
    <dbReference type="NCBI Taxonomy" id="2107707"/>
    <lineage>
        <taxon>Viruses</taxon>
        <taxon>Pandoravirus</taxon>
    </lineage>
</organism>
<accession>A0A2U7UF74</accession>
<dbReference type="CDD" id="cd01659">
    <property type="entry name" value="TRX_superfamily"/>
    <property type="match status" value="1"/>
</dbReference>
<sequence>MAGLQKSSVLGAALSTFATAMEALPFARGDDHAPPGQRVVQTIVDALTDMVEGDGADQRTSGAVPHSALVSFLDTIALDIINHSEVRPTESTQPPSQTQEAVQPTVAPSSAWADCNTRTLARDDAHNQTSGTVAEFVAALKSLPLGTMVSAGSDGIVFARIAFACCGAPSTLCLEADAGVTCTEDAVSSLVPLAEGGVPLPSDSRSFNVVRLVGGVVAAQRLASALATCALGRPDALVLVDDRVVVTPLCVPCIDLTSRAQATHDSALNLFSLEDNRAVLADARRLTQSGASSFEVIDALDRLSISSVIAPISLYRVEGTLHSDRDLLDAYPSMGADVRDVLFCMAGAPDGRGAIVLYETLVAESVLAAAYGPADARVGAAHRLANDARARHCRNKPDVRPSKIVRHDVDFNVISETVDKYGIALVVYTLGGCPYSQQLSDILDDVAAEIVGVPVLTVEREKIPARQRPFAYPHVFVAKPDGHVVFCSTVRTKRAIVDFAKTTADLSFVRPRT</sequence>
<dbReference type="SUPFAM" id="SSF52833">
    <property type="entry name" value="Thioredoxin-like"/>
    <property type="match status" value="1"/>
</dbReference>
<dbReference type="EMBL" id="MG011691">
    <property type="protein sequence ID" value="AVK77052.1"/>
    <property type="molecule type" value="Genomic_DNA"/>
</dbReference>
<dbReference type="InterPro" id="IPR036249">
    <property type="entry name" value="Thioredoxin-like_sf"/>
</dbReference>
<feature type="region of interest" description="Disordered" evidence="1">
    <location>
        <begin position="86"/>
        <end position="108"/>
    </location>
</feature>
<reference evidence="2" key="1">
    <citation type="journal article" date="2018" name="Nat. Commun.">
        <title>Diversity and evolution of the emerging Pandoraviridae family.</title>
        <authorList>
            <person name="Legendre M."/>
            <person name="Fabre E."/>
            <person name="Poirot O."/>
            <person name="Jeudy S."/>
            <person name="Lartigue A."/>
            <person name="Alempic J.M."/>
            <person name="Beucher L."/>
            <person name="Philippe N."/>
            <person name="Bertaux L."/>
            <person name="Christo-Foroux E."/>
            <person name="Labadie K."/>
            <person name="Coute Y."/>
            <person name="Abergel C."/>
            <person name="Claverie J.M."/>
        </authorList>
    </citation>
    <scope>NUCLEOTIDE SEQUENCE [LARGE SCALE GENOMIC DNA]</scope>
    <source>
        <strain evidence="2">Macleodensis</strain>
    </source>
</reference>
<dbReference type="KEGG" id="vg:36841507"/>
<protein>
    <recommendedName>
        <fullName evidence="3">Thioredoxin domain-containing protein</fullName>
    </recommendedName>
</protein>
<evidence type="ECO:0008006" key="3">
    <source>
        <dbReference type="Google" id="ProtNLM"/>
    </source>
</evidence>
<dbReference type="RefSeq" id="YP_009481048.1">
    <property type="nucleotide sequence ID" value="NC_037665.1"/>
</dbReference>